<feature type="transmembrane region" description="Helical" evidence="6">
    <location>
        <begin position="276"/>
        <end position="301"/>
    </location>
</feature>
<evidence type="ECO:0000256" key="3">
    <source>
        <dbReference type="ARBA" id="ARBA00022692"/>
    </source>
</evidence>
<name>A0A1Y1WU74_9FUNG</name>
<dbReference type="EMBL" id="MCFG01000284">
    <property type="protein sequence ID" value="ORX76694.1"/>
    <property type="molecule type" value="Genomic_DNA"/>
</dbReference>
<dbReference type="InterPro" id="IPR037185">
    <property type="entry name" value="EmrE-like"/>
</dbReference>
<evidence type="ECO:0000256" key="5">
    <source>
        <dbReference type="ARBA" id="ARBA00023136"/>
    </source>
</evidence>
<organism evidence="8 9">
    <name type="scientific">Anaeromyces robustus</name>
    <dbReference type="NCBI Taxonomy" id="1754192"/>
    <lineage>
        <taxon>Eukaryota</taxon>
        <taxon>Fungi</taxon>
        <taxon>Fungi incertae sedis</taxon>
        <taxon>Chytridiomycota</taxon>
        <taxon>Chytridiomycota incertae sedis</taxon>
        <taxon>Neocallimastigomycetes</taxon>
        <taxon>Neocallimastigales</taxon>
        <taxon>Neocallimastigaceae</taxon>
        <taxon>Anaeromyces</taxon>
    </lineage>
</organism>
<dbReference type="AlphaFoldDB" id="A0A1Y1WU74"/>
<keyword evidence="9" id="KW-1185">Reference proteome</keyword>
<dbReference type="PANTHER" id="PTHR32322:SF18">
    <property type="entry name" value="S-ADENOSYLMETHIONINE_S-ADENOSYLHOMOCYSTEINE TRANSPORTER"/>
    <property type="match status" value="1"/>
</dbReference>
<keyword evidence="5 6" id="KW-0472">Membrane</keyword>
<reference evidence="8 9" key="2">
    <citation type="submission" date="2016-08" db="EMBL/GenBank/DDBJ databases">
        <title>Pervasive Adenine N6-methylation of Active Genes in Fungi.</title>
        <authorList>
            <consortium name="DOE Joint Genome Institute"/>
            <person name="Mondo S.J."/>
            <person name="Dannebaum R.O."/>
            <person name="Kuo R.C."/>
            <person name="Labutti K."/>
            <person name="Haridas S."/>
            <person name="Kuo A."/>
            <person name="Salamov A."/>
            <person name="Ahrendt S.R."/>
            <person name="Lipzen A."/>
            <person name="Sullivan W."/>
            <person name="Andreopoulos W.B."/>
            <person name="Clum A."/>
            <person name="Lindquist E."/>
            <person name="Daum C."/>
            <person name="Ramamoorthy G.K."/>
            <person name="Gryganskyi A."/>
            <person name="Culley D."/>
            <person name="Magnuson J.K."/>
            <person name="James T.Y."/>
            <person name="O'Malley M.A."/>
            <person name="Stajich J.E."/>
            <person name="Spatafora J.W."/>
            <person name="Visel A."/>
            <person name="Grigoriev I.V."/>
        </authorList>
    </citation>
    <scope>NUCLEOTIDE SEQUENCE [LARGE SCALE GENOMIC DNA]</scope>
    <source>
        <strain evidence="8 9">S4</strain>
    </source>
</reference>
<feature type="domain" description="EamA" evidence="7">
    <location>
        <begin position="62"/>
        <end position="205"/>
    </location>
</feature>
<dbReference type="PANTHER" id="PTHR32322">
    <property type="entry name" value="INNER MEMBRANE TRANSPORTER"/>
    <property type="match status" value="1"/>
</dbReference>
<dbReference type="OrthoDB" id="2128165at2759"/>
<protein>
    <submittedName>
        <fullName evidence="8">DUF6-domain-containing protein</fullName>
    </submittedName>
</protein>
<feature type="transmembrane region" description="Helical" evidence="6">
    <location>
        <begin position="234"/>
        <end position="255"/>
    </location>
</feature>
<feature type="transmembrane region" description="Helical" evidence="6">
    <location>
        <begin position="321"/>
        <end position="341"/>
    </location>
</feature>
<dbReference type="InterPro" id="IPR000620">
    <property type="entry name" value="EamA_dom"/>
</dbReference>
<dbReference type="SUPFAM" id="SSF103481">
    <property type="entry name" value="Multidrug resistance efflux transporter EmrE"/>
    <property type="match status" value="2"/>
</dbReference>
<feature type="transmembrane region" description="Helical" evidence="6">
    <location>
        <begin position="353"/>
        <end position="373"/>
    </location>
</feature>
<feature type="transmembrane region" description="Helical" evidence="6">
    <location>
        <begin position="132"/>
        <end position="152"/>
    </location>
</feature>
<evidence type="ECO:0000256" key="4">
    <source>
        <dbReference type="ARBA" id="ARBA00022989"/>
    </source>
</evidence>
<evidence type="ECO:0000313" key="9">
    <source>
        <dbReference type="Proteomes" id="UP000193944"/>
    </source>
</evidence>
<evidence type="ECO:0000313" key="8">
    <source>
        <dbReference type="EMBL" id="ORX76694.1"/>
    </source>
</evidence>
<dbReference type="Pfam" id="PF00892">
    <property type="entry name" value="EamA"/>
    <property type="match status" value="1"/>
</dbReference>
<feature type="transmembrane region" description="Helical" evidence="6">
    <location>
        <begin position="61"/>
        <end position="78"/>
    </location>
</feature>
<comment type="subcellular location">
    <subcellularLocation>
        <location evidence="1">Cell membrane</location>
        <topology evidence="1">Multi-pass membrane protein</topology>
    </subcellularLocation>
</comment>
<dbReference type="GO" id="GO:0005886">
    <property type="term" value="C:plasma membrane"/>
    <property type="evidence" value="ECO:0007669"/>
    <property type="project" value="UniProtKB-SubCell"/>
</dbReference>
<sequence length="396" mass="44927">MDSDTNVEISINEDNEREITDITLNNLEKEKSNNDIKKEQNESQVKEIKDSRLRRICVNRFWKYVLAIICTFLWGSAFPSIKLGYGEFHINSQDLKSIFLFAGIRFTFAGLMIVIAYCFIKRKIIKPKLRDLPDIMTLGFIGITLQYIIFYFGLSNSTGVKCSIINSCNTFFTVILAHFLFKNDRITMRKAIGCIIGFIGVIIINVGFDFLRSGNSNSDNSKKFEWSFSLKGEGAIMTSCFLSSVASVIIKVLTAKGSLYKFNRIHIKETEKRKPDIIMITGYQMFLGALIIDIIAIVWMIITPLTPIEGSLEKPYRNVSFKGYLLMIHMSLLSAVAFSIWNTLIRFNEVGKIAYFNFLIPIFGSLLSGIFLGEELFKIENLIALILVCVGVIIVC</sequence>
<comment type="caution">
    <text evidence="8">The sequence shown here is derived from an EMBL/GenBank/DDBJ whole genome shotgun (WGS) entry which is preliminary data.</text>
</comment>
<keyword evidence="2" id="KW-1003">Cell membrane</keyword>
<dbReference type="Proteomes" id="UP000193944">
    <property type="component" value="Unassembled WGS sequence"/>
</dbReference>
<keyword evidence="3 6" id="KW-0812">Transmembrane</keyword>
<feature type="transmembrane region" description="Helical" evidence="6">
    <location>
        <begin position="98"/>
        <end position="120"/>
    </location>
</feature>
<evidence type="ECO:0000256" key="2">
    <source>
        <dbReference type="ARBA" id="ARBA00022475"/>
    </source>
</evidence>
<gene>
    <name evidence="8" type="ORF">BCR32DRAFT_296095</name>
</gene>
<reference evidence="8 9" key="1">
    <citation type="submission" date="2016-08" db="EMBL/GenBank/DDBJ databases">
        <title>A Parts List for Fungal Cellulosomes Revealed by Comparative Genomics.</title>
        <authorList>
            <consortium name="DOE Joint Genome Institute"/>
            <person name="Haitjema C.H."/>
            <person name="Gilmore S.P."/>
            <person name="Henske J.K."/>
            <person name="Solomon K.V."/>
            <person name="De Groot R."/>
            <person name="Kuo A."/>
            <person name="Mondo S.J."/>
            <person name="Salamov A.A."/>
            <person name="Labutti K."/>
            <person name="Zhao Z."/>
            <person name="Chiniquy J."/>
            <person name="Barry K."/>
            <person name="Brewer H.M."/>
            <person name="Purvine S.O."/>
            <person name="Wright A.T."/>
            <person name="Boxma B."/>
            <person name="Van Alen T."/>
            <person name="Hackstein J.H."/>
            <person name="Baker S.E."/>
            <person name="Grigoriev I.V."/>
            <person name="O'Malley M.A."/>
        </authorList>
    </citation>
    <scope>NUCLEOTIDE SEQUENCE [LARGE SCALE GENOMIC DNA]</scope>
    <source>
        <strain evidence="8 9">S4</strain>
    </source>
</reference>
<evidence type="ECO:0000256" key="6">
    <source>
        <dbReference type="SAM" id="Phobius"/>
    </source>
</evidence>
<feature type="transmembrane region" description="Helical" evidence="6">
    <location>
        <begin position="379"/>
        <end position="395"/>
    </location>
</feature>
<dbReference type="InterPro" id="IPR050638">
    <property type="entry name" value="AA-Vitamin_Transporters"/>
</dbReference>
<evidence type="ECO:0000259" key="7">
    <source>
        <dbReference type="Pfam" id="PF00892"/>
    </source>
</evidence>
<evidence type="ECO:0000256" key="1">
    <source>
        <dbReference type="ARBA" id="ARBA00004651"/>
    </source>
</evidence>
<keyword evidence="4 6" id="KW-1133">Transmembrane helix</keyword>
<proteinExistence type="predicted"/>
<feature type="transmembrane region" description="Helical" evidence="6">
    <location>
        <begin position="164"/>
        <end position="181"/>
    </location>
</feature>
<feature type="transmembrane region" description="Helical" evidence="6">
    <location>
        <begin position="193"/>
        <end position="214"/>
    </location>
</feature>
<accession>A0A1Y1WU74</accession>